<reference evidence="3" key="1">
    <citation type="journal article" date="2002" name="Science">
        <title>The draft genome of Ciona intestinalis: insights into chordate and vertebrate origins.</title>
        <authorList>
            <person name="Dehal P."/>
            <person name="Satou Y."/>
            <person name="Campbell R.K."/>
            <person name="Chapman J."/>
            <person name="Degnan B."/>
            <person name="De Tomaso A."/>
            <person name="Davidson B."/>
            <person name="Di Gregorio A."/>
            <person name="Gelpke M."/>
            <person name="Goodstein D.M."/>
            <person name="Harafuji N."/>
            <person name="Hastings K.E."/>
            <person name="Ho I."/>
            <person name="Hotta K."/>
            <person name="Huang W."/>
            <person name="Kawashima T."/>
            <person name="Lemaire P."/>
            <person name="Martinez D."/>
            <person name="Meinertzhagen I.A."/>
            <person name="Necula S."/>
            <person name="Nonaka M."/>
            <person name="Putnam N."/>
            <person name="Rash S."/>
            <person name="Saiga H."/>
            <person name="Satake M."/>
            <person name="Terry A."/>
            <person name="Yamada L."/>
            <person name="Wang H.G."/>
            <person name="Awazu S."/>
            <person name="Azumi K."/>
            <person name="Boore J."/>
            <person name="Branno M."/>
            <person name="Chin-Bow S."/>
            <person name="DeSantis R."/>
            <person name="Doyle S."/>
            <person name="Francino P."/>
            <person name="Keys D.N."/>
            <person name="Haga S."/>
            <person name="Hayashi H."/>
            <person name="Hino K."/>
            <person name="Imai K.S."/>
            <person name="Inaba K."/>
            <person name="Kano S."/>
            <person name="Kobayashi K."/>
            <person name="Kobayashi M."/>
            <person name="Lee B.I."/>
            <person name="Makabe K.W."/>
            <person name="Manohar C."/>
            <person name="Matassi G."/>
            <person name="Medina M."/>
            <person name="Mochizuki Y."/>
            <person name="Mount S."/>
            <person name="Morishita T."/>
            <person name="Miura S."/>
            <person name="Nakayama A."/>
            <person name="Nishizaka S."/>
            <person name="Nomoto H."/>
            <person name="Ohta F."/>
            <person name="Oishi K."/>
            <person name="Rigoutsos I."/>
            <person name="Sano M."/>
            <person name="Sasaki A."/>
            <person name="Sasakura Y."/>
            <person name="Shoguchi E."/>
            <person name="Shin-i T."/>
            <person name="Spagnuolo A."/>
            <person name="Stainier D."/>
            <person name="Suzuki M.M."/>
            <person name="Tassy O."/>
            <person name="Takatori N."/>
            <person name="Tokuoka M."/>
            <person name="Yagi K."/>
            <person name="Yoshizaki F."/>
            <person name="Wada S."/>
            <person name="Zhang C."/>
            <person name="Hyatt P.D."/>
            <person name="Larimer F."/>
            <person name="Detter C."/>
            <person name="Doggett N."/>
            <person name="Glavina T."/>
            <person name="Hawkins T."/>
            <person name="Richardson P."/>
            <person name="Lucas S."/>
            <person name="Kohara Y."/>
            <person name="Levine M."/>
            <person name="Satoh N."/>
            <person name="Rokhsar D.S."/>
        </authorList>
    </citation>
    <scope>NUCLEOTIDE SEQUENCE [LARGE SCALE GENOMIC DNA]</scope>
</reference>
<reference evidence="2" key="3">
    <citation type="submission" date="2025-08" db="UniProtKB">
        <authorList>
            <consortium name="Ensembl"/>
        </authorList>
    </citation>
    <scope>IDENTIFICATION</scope>
</reference>
<dbReference type="InParanoid" id="H2Y0M2"/>
<feature type="compositionally biased region" description="Polar residues" evidence="1">
    <location>
        <begin position="10"/>
        <end position="19"/>
    </location>
</feature>
<name>H2Y0M2_CIOIN</name>
<organism evidence="2 3">
    <name type="scientific">Ciona intestinalis</name>
    <name type="common">Transparent sea squirt</name>
    <name type="synonym">Ascidia intestinalis</name>
    <dbReference type="NCBI Taxonomy" id="7719"/>
    <lineage>
        <taxon>Eukaryota</taxon>
        <taxon>Metazoa</taxon>
        <taxon>Chordata</taxon>
        <taxon>Tunicata</taxon>
        <taxon>Ascidiacea</taxon>
        <taxon>Phlebobranchia</taxon>
        <taxon>Cionidae</taxon>
        <taxon>Ciona</taxon>
    </lineage>
</organism>
<feature type="compositionally biased region" description="Polar residues" evidence="1">
    <location>
        <begin position="38"/>
        <end position="51"/>
    </location>
</feature>
<accession>H2Y0M2</accession>
<feature type="region of interest" description="Disordered" evidence="1">
    <location>
        <begin position="1"/>
        <end position="95"/>
    </location>
</feature>
<feature type="compositionally biased region" description="Basic residues" evidence="1">
    <location>
        <begin position="136"/>
        <end position="146"/>
    </location>
</feature>
<dbReference type="EMBL" id="EAAA01001887">
    <property type="status" value="NOT_ANNOTATED_CDS"/>
    <property type="molecule type" value="Genomic_DNA"/>
</dbReference>
<feature type="region of interest" description="Disordered" evidence="1">
    <location>
        <begin position="136"/>
        <end position="196"/>
    </location>
</feature>
<reference evidence="2" key="2">
    <citation type="journal article" date="2008" name="Genome Biol.">
        <title>Improved genome assembly and evidence-based global gene model set for the chordate Ciona intestinalis: new insight into intron and operon populations.</title>
        <authorList>
            <person name="Satou Y."/>
            <person name="Mineta K."/>
            <person name="Ogasawara M."/>
            <person name="Sasakura Y."/>
            <person name="Shoguchi E."/>
            <person name="Ueno K."/>
            <person name="Yamada L."/>
            <person name="Matsumoto J."/>
            <person name="Wasserscheid J."/>
            <person name="Dewar K."/>
            <person name="Wiley G.B."/>
            <person name="Macmil S.L."/>
            <person name="Roe B.A."/>
            <person name="Zeller R.W."/>
            <person name="Hastings K.E."/>
            <person name="Lemaire P."/>
            <person name="Lindquist E."/>
            <person name="Endo T."/>
            <person name="Hotta K."/>
            <person name="Inaba K."/>
        </authorList>
    </citation>
    <scope>NUCLEOTIDE SEQUENCE [LARGE SCALE GENOMIC DNA]</scope>
    <source>
        <strain evidence="2">wild type</strain>
    </source>
</reference>
<dbReference type="Ensembl" id="ENSCINT00000030454.1">
    <property type="protein sequence ID" value="ENSCINP00000035456.1"/>
    <property type="gene ID" value="ENSCING00000020350.1"/>
</dbReference>
<evidence type="ECO:0000313" key="2">
    <source>
        <dbReference type="Ensembl" id="ENSCINP00000035456.1"/>
    </source>
</evidence>
<evidence type="ECO:0000256" key="1">
    <source>
        <dbReference type="SAM" id="MobiDB-lite"/>
    </source>
</evidence>
<feature type="compositionally biased region" description="Polar residues" evidence="1">
    <location>
        <begin position="147"/>
        <end position="161"/>
    </location>
</feature>
<feature type="compositionally biased region" description="Polar residues" evidence="1">
    <location>
        <begin position="58"/>
        <end position="70"/>
    </location>
</feature>
<feature type="compositionally biased region" description="Polar residues" evidence="1">
    <location>
        <begin position="180"/>
        <end position="196"/>
    </location>
</feature>
<dbReference type="HOGENOM" id="CLU_1392986_0_0_1"/>
<sequence length="196" mass="21451">EKEESVTPIVDTQRTSGQKKFSKGRDSWKKLSRAATESFHNQSSSATTSIDDQGFGSRHSSLNTSSQKSGATAAAVPNIKVDHCQSPGTSRHITKEANREGYFYKTPCASGECTKDTQANTSAKLVICDENVKKPKRGKSFYKSKHQQPVSETNNQTTKQGQDFDLASFERAKQALSKMITATSPPASRSQSPDQR</sequence>
<dbReference type="AlphaFoldDB" id="H2Y0M2"/>
<protein>
    <submittedName>
        <fullName evidence="2">Uncharacterized protein</fullName>
    </submittedName>
</protein>
<keyword evidence="3" id="KW-1185">Reference proteome</keyword>
<proteinExistence type="predicted"/>
<evidence type="ECO:0000313" key="3">
    <source>
        <dbReference type="Proteomes" id="UP000008144"/>
    </source>
</evidence>
<dbReference type="Proteomes" id="UP000008144">
    <property type="component" value="Chromosome 4"/>
</dbReference>
<reference evidence="2" key="4">
    <citation type="submission" date="2025-09" db="UniProtKB">
        <authorList>
            <consortium name="Ensembl"/>
        </authorList>
    </citation>
    <scope>IDENTIFICATION</scope>
</reference>